<keyword evidence="2" id="KW-1185">Reference proteome</keyword>
<proteinExistence type="predicted"/>
<accession>A0ACC1SYD4</accession>
<reference evidence="1" key="1">
    <citation type="submission" date="2022-07" db="EMBL/GenBank/DDBJ databases">
        <title>Genome Sequence of Phlebia brevispora.</title>
        <authorList>
            <person name="Buettner E."/>
        </authorList>
    </citation>
    <scope>NUCLEOTIDE SEQUENCE</scope>
    <source>
        <strain evidence="1">MPL23</strain>
    </source>
</reference>
<dbReference type="Proteomes" id="UP001148662">
    <property type="component" value="Unassembled WGS sequence"/>
</dbReference>
<organism evidence="1 2">
    <name type="scientific">Phlebia brevispora</name>
    <dbReference type="NCBI Taxonomy" id="194682"/>
    <lineage>
        <taxon>Eukaryota</taxon>
        <taxon>Fungi</taxon>
        <taxon>Dikarya</taxon>
        <taxon>Basidiomycota</taxon>
        <taxon>Agaricomycotina</taxon>
        <taxon>Agaricomycetes</taxon>
        <taxon>Polyporales</taxon>
        <taxon>Meruliaceae</taxon>
        <taxon>Phlebia</taxon>
    </lineage>
</organism>
<protein>
    <submittedName>
        <fullName evidence="1">Uncharacterized protein</fullName>
    </submittedName>
</protein>
<sequence length="266" mass="29156">MSTPIPVPRPPIAPPIRMPTIPPLSPTHDQVPILYVIVVYAVVIFALWNVPGARNLINPLKLFTIGWHELCHIAAAILTGGTVMRVCIDPDLGGATHVQGGMPTVILCAGYLGSTFFGGVLVMSGFDTLVAKIMSFIVGIGLLCPLVLVRDKLTILLTFCYEGLLIGFWFIDHGQALRWYTLFLGVMSVLYVIWDVADDKFFRKANDSDAAQFNMLYPSMGAHLWAIFWISFQVAILTGFVLLGIACFKLTPAQMASQAAEFLPTR</sequence>
<dbReference type="EMBL" id="JANHOG010000953">
    <property type="protein sequence ID" value="KAJ3548744.1"/>
    <property type="molecule type" value="Genomic_DNA"/>
</dbReference>
<name>A0ACC1SYD4_9APHY</name>
<evidence type="ECO:0000313" key="2">
    <source>
        <dbReference type="Proteomes" id="UP001148662"/>
    </source>
</evidence>
<evidence type="ECO:0000313" key="1">
    <source>
        <dbReference type="EMBL" id="KAJ3548744.1"/>
    </source>
</evidence>
<gene>
    <name evidence="1" type="ORF">NM688_g5257</name>
</gene>
<comment type="caution">
    <text evidence="1">The sequence shown here is derived from an EMBL/GenBank/DDBJ whole genome shotgun (WGS) entry which is preliminary data.</text>
</comment>